<protein>
    <submittedName>
        <fullName evidence="2">Uncharacterized protein</fullName>
    </submittedName>
</protein>
<proteinExistence type="predicted"/>
<feature type="region of interest" description="Disordered" evidence="1">
    <location>
        <begin position="84"/>
        <end position="114"/>
    </location>
</feature>
<dbReference type="EMBL" id="AP003228">
    <property type="protein sequence ID" value="BAD87038.1"/>
    <property type="molecule type" value="Genomic_DNA"/>
</dbReference>
<dbReference type="Proteomes" id="UP000817658">
    <property type="component" value="Chromosome 1"/>
</dbReference>
<dbReference type="AlphaFoldDB" id="A0A9K3Y889"/>
<accession>A0A9K3Y889</accession>
<sequence>MLCDEMSSLRATMAIVDADKSGGGGVGEKKRGSFDLAGILEKVVCLHEGHREVAASVPPGVLVPEQSIPGAADGELVVGLEAGAHNPHDRLPNHVALAPGNLGSKKDPRRRGLTKKMEETIDQDCKKQELGGQGIGGWGLAPRKKKKLRGGA</sequence>
<organism evidence="2">
    <name type="scientific">Oryza sativa subsp. japonica</name>
    <name type="common">Rice</name>
    <dbReference type="NCBI Taxonomy" id="39947"/>
    <lineage>
        <taxon>Eukaryota</taxon>
        <taxon>Viridiplantae</taxon>
        <taxon>Streptophyta</taxon>
        <taxon>Embryophyta</taxon>
        <taxon>Tracheophyta</taxon>
        <taxon>Spermatophyta</taxon>
        <taxon>Magnoliopsida</taxon>
        <taxon>Liliopsida</taxon>
        <taxon>Poales</taxon>
        <taxon>Poaceae</taxon>
        <taxon>BOP clade</taxon>
        <taxon>Oryzoideae</taxon>
        <taxon>Oryzeae</taxon>
        <taxon>Oryzinae</taxon>
        <taxon>Oryza</taxon>
        <taxon>Oryza sativa</taxon>
    </lineage>
</organism>
<reference evidence="2" key="1">
    <citation type="journal article" date="2002" name="Nature">
        <title>The genome sequence and structure of rice chromosome 1.</title>
        <authorList>
            <person name="Sasaki T."/>
            <person name="Matsumoto T."/>
            <person name="Yamamoto K."/>
            <person name="Sakata K."/>
            <person name="Baba T."/>
            <person name="Katayose Y."/>
            <person name="Wu J."/>
            <person name="Niimura Y."/>
            <person name="Cheng Z."/>
            <person name="Nagamura Y."/>
            <person name="Antonio B.A."/>
            <person name="Kanamori H."/>
            <person name="Hosokawa S."/>
            <person name="Masukawa M."/>
            <person name="Arikawa K."/>
            <person name="Chiden Y."/>
            <person name="Hayashi M."/>
            <person name="Okamoto M."/>
            <person name="Ando T."/>
            <person name="Aoki H."/>
            <person name="Arita K."/>
            <person name="Hamada M."/>
            <person name="Harada C."/>
            <person name="Hijishita S."/>
            <person name="Honda M."/>
            <person name="Ichikawa Y."/>
            <person name="Idonuma A."/>
            <person name="Iijima M."/>
            <person name="Ikeda M."/>
            <person name="Ikeno M."/>
            <person name="Itoh S."/>
            <person name="Itoh T."/>
            <person name="Itoh Y."/>
            <person name="Itoh Y."/>
            <person name="Iwabuchi A."/>
            <person name="Kamiya K."/>
            <person name="Karasawa W."/>
            <person name="Katagiri S."/>
            <person name="Kikuta A."/>
            <person name="Kobayashi N."/>
            <person name="Kono I."/>
            <person name="Machita K."/>
            <person name="Maehara T."/>
            <person name="Mizuno H."/>
            <person name="Mizubayashi T."/>
            <person name="Mukai Y."/>
            <person name="Nagasaki H."/>
            <person name="Nakashima M."/>
            <person name="Nakama Y."/>
            <person name="Nakamichi Y."/>
            <person name="Nakamura M."/>
            <person name="Namiki N."/>
            <person name="Negishi M."/>
            <person name="Ohta I."/>
            <person name="Ono N."/>
            <person name="Saji S."/>
            <person name="Sakai K."/>
            <person name="Shibata M."/>
            <person name="Shimokawa T."/>
            <person name="Shomura A."/>
            <person name="Song J."/>
            <person name="Takazaki Y."/>
            <person name="Terasawa K."/>
            <person name="Tsuji K."/>
            <person name="Waki K."/>
            <person name="Yamagata H."/>
            <person name="Yamane H."/>
            <person name="Yoshiki S."/>
            <person name="Yoshihara R."/>
            <person name="Yukawa K."/>
            <person name="Zhong H."/>
            <person name="Iwama H."/>
            <person name="Endo T."/>
            <person name="Ito H."/>
            <person name="Hahn J.H."/>
            <person name="Kim H.I."/>
            <person name="Eun M.Y."/>
            <person name="Yano M."/>
            <person name="Jiang J."/>
            <person name="Gojobori T."/>
        </authorList>
    </citation>
    <scope>NUCLEOTIDE SEQUENCE [LARGE SCALE GENOMIC DNA]</scope>
</reference>
<feature type="region of interest" description="Disordered" evidence="1">
    <location>
        <begin position="133"/>
        <end position="152"/>
    </location>
</feature>
<evidence type="ECO:0000313" key="2">
    <source>
        <dbReference type="EMBL" id="BAD87038.1"/>
    </source>
</evidence>
<gene>
    <name evidence="2" type="primary">P0020E09.11</name>
</gene>
<feature type="compositionally biased region" description="Basic residues" evidence="1">
    <location>
        <begin position="142"/>
        <end position="152"/>
    </location>
</feature>
<dbReference type="OMA" id="GAHNPHD"/>
<name>A0A9K3Y889_ORYSJ</name>
<dbReference type="Gramene" id="Os01t0976750-01">
    <property type="protein sequence ID" value="Os01t0976750-01"/>
    <property type="gene ID" value="Os01g0976750"/>
</dbReference>
<evidence type="ECO:0000256" key="1">
    <source>
        <dbReference type="SAM" id="MobiDB-lite"/>
    </source>
</evidence>